<dbReference type="Proteomes" id="UP000282674">
    <property type="component" value="Unassembled WGS sequence"/>
</dbReference>
<dbReference type="GO" id="GO:0016020">
    <property type="term" value="C:membrane"/>
    <property type="evidence" value="ECO:0007669"/>
    <property type="project" value="TreeGrafter"/>
</dbReference>
<name>A0A3M2MBY0_9ACTN</name>
<keyword evidence="1 3" id="KW-0378">Hydrolase</keyword>
<dbReference type="Gene3D" id="3.40.50.1820">
    <property type="entry name" value="alpha/beta hydrolase"/>
    <property type="match status" value="1"/>
</dbReference>
<evidence type="ECO:0000313" key="4">
    <source>
        <dbReference type="Proteomes" id="UP000282674"/>
    </source>
</evidence>
<dbReference type="EMBL" id="RFFG01000006">
    <property type="protein sequence ID" value="RMI47011.1"/>
    <property type="molecule type" value="Genomic_DNA"/>
</dbReference>
<dbReference type="OrthoDB" id="3366103at2"/>
<protein>
    <submittedName>
        <fullName evidence="3">Alpha/beta fold hydrolase</fullName>
    </submittedName>
</protein>
<dbReference type="RefSeq" id="WP_122193138.1">
    <property type="nucleotide sequence ID" value="NZ_JBHSKC010000001.1"/>
</dbReference>
<reference evidence="3 4" key="1">
    <citation type="submission" date="2018-10" db="EMBL/GenBank/DDBJ databases">
        <title>Isolation from soil.</title>
        <authorList>
            <person name="Hu J."/>
        </authorList>
    </citation>
    <scope>NUCLEOTIDE SEQUENCE [LARGE SCALE GENOMIC DNA]</scope>
    <source>
        <strain evidence="3 4">NEAU-Ht49</strain>
    </source>
</reference>
<dbReference type="Pfam" id="PF12697">
    <property type="entry name" value="Abhydrolase_6"/>
    <property type="match status" value="1"/>
</dbReference>
<dbReference type="InterPro" id="IPR000073">
    <property type="entry name" value="AB_hydrolase_1"/>
</dbReference>
<proteinExistence type="predicted"/>
<sequence>MAGKYRIPAGDTRLHARHTPGPDPTLVLVNGGFTTRRYWKPVLTLLDGAHATVTFDARGRGRSGTSSDYSLATAVDDLGRVIQATGATRPVLVGWSYGASVAVRYALAHADSIRGVVLVDGAFPITMFDDAARERVRARFTEGGLALRLSALLGNGLRMAPAEAAEVSIELDASNGDLDYASLRVPASFVMASGPHAGSSVEDAARRRAAVTLALDANDLVNVHGTSEADHVGVLTADPGLIIGAARDVIARSAS</sequence>
<evidence type="ECO:0000259" key="2">
    <source>
        <dbReference type="Pfam" id="PF12697"/>
    </source>
</evidence>
<keyword evidence="4" id="KW-1185">Reference proteome</keyword>
<gene>
    <name evidence="3" type="ORF">EBO15_05175</name>
</gene>
<dbReference type="PANTHER" id="PTHR43798:SF31">
    <property type="entry name" value="AB HYDROLASE SUPERFAMILY PROTEIN YCLE"/>
    <property type="match status" value="1"/>
</dbReference>
<dbReference type="InterPro" id="IPR029058">
    <property type="entry name" value="AB_hydrolase_fold"/>
</dbReference>
<dbReference type="PANTHER" id="PTHR43798">
    <property type="entry name" value="MONOACYLGLYCEROL LIPASE"/>
    <property type="match status" value="1"/>
</dbReference>
<dbReference type="SUPFAM" id="SSF53474">
    <property type="entry name" value="alpha/beta-Hydrolases"/>
    <property type="match status" value="1"/>
</dbReference>
<dbReference type="GO" id="GO:0016787">
    <property type="term" value="F:hydrolase activity"/>
    <property type="evidence" value="ECO:0007669"/>
    <property type="project" value="UniProtKB-KW"/>
</dbReference>
<dbReference type="AlphaFoldDB" id="A0A3M2MBY0"/>
<comment type="caution">
    <text evidence="3">The sequence shown here is derived from an EMBL/GenBank/DDBJ whole genome shotgun (WGS) entry which is preliminary data.</text>
</comment>
<accession>A0A3M2MBY0</accession>
<feature type="domain" description="AB hydrolase-1" evidence="2">
    <location>
        <begin position="26"/>
        <end position="211"/>
    </location>
</feature>
<organism evidence="3 4">
    <name type="scientific">Actinomadura harenae</name>
    <dbReference type="NCBI Taxonomy" id="2483351"/>
    <lineage>
        <taxon>Bacteria</taxon>
        <taxon>Bacillati</taxon>
        <taxon>Actinomycetota</taxon>
        <taxon>Actinomycetes</taxon>
        <taxon>Streptosporangiales</taxon>
        <taxon>Thermomonosporaceae</taxon>
        <taxon>Actinomadura</taxon>
    </lineage>
</organism>
<evidence type="ECO:0000256" key="1">
    <source>
        <dbReference type="ARBA" id="ARBA00022801"/>
    </source>
</evidence>
<dbReference type="InterPro" id="IPR050266">
    <property type="entry name" value="AB_hydrolase_sf"/>
</dbReference>
<evidence type="ECO:0000313" key="3">
    <source>
        <dbReference type="EMBL" id="RMI47011.1"/>
    </source>
</evidence>